<accession>A0A2G3DX31</accession>
<protein>
    <submittedName>
        <fullName evidence="5">30S ribosomal protein S5 alanine N-acetyltransferase</fullName>
    </submittedName>
</protein>
<dbReference type="EMBL" id="PDYF01000009">
    <property type="protein sequence ID" value="PHU35425.1"/>
    <property type="molecule type" value="Genomic_DNA"/>
</dbReference>
<dbReference type="RefSeq" id="WP_099391621.1">
    <property type="nucleotide sequence ID" value="NZ_PDYF01000009.1"/>
</dbReference>
<keyword evidence="5" id="KW-0687">Ribonucleoprotein</keyword>
<dbReference type="InterPro" id="IPR000182">
    <property type="entry name" value="GNAT_dom"/>
</dbReference>
<evidence type="ECO:0000313" key="5">
    <source>
        <dbReference type="EMBL" id="PHU35425.1"/>
    </source>
</evidence>
<sequence>MKIEVTTDRLVLKVLNYDSAQKVLDFYLRNGSVFEKYEPVMGEDFYTLSHQRKLLDFEYKNIIKGIMVRYWIFEKDNPNRIIGTVSYRNIVRPIYESCTIGYKMDQEFLNRGYCSEAIRATIPVIARDYGVHRFEALILPDNKPSIHMVEKIGFKYEGLLKDKININGKRLDHCMYAYLANN</sequence>
<reference evidence="5 6" key="1">
    <citation type="submission" date="2017-10" db="EMBL/GenBank/DDBJ databases">
        <title>Resolving the taxonomy of Roseburia spp., Eubacterium rectale and Agathobacter spp. through phylogenomic analysis.</title>
        <authorList>
            <person name="Sheridan P.O."/>
            <person name="Walker A.W."/>
            <person name="Duncan S.H."/>
            <person name="Scott K.P."/>
            <person name="Toole P.W.O."/>
            <person name="Luis P."/>
            <person name="Flint H.J."/>
        </authorList>
    </citation>
    <scope>NUCLEOTIDE SEQUENCE [LARGE SCALE GENOMIC DNA]</scope>
    <source>
        <strain evidence="5 6">JK626</strain>
    </source>
</reference>
<proteinExistence type="inferred from homology"/>
<dbReference type="PANTHER" id="PTHR43792:SF8">
    <property type="entry name" value="[RIBOSOMAL PROTEIN US5]-ALANINE N-ACETYLTRANSFERASE"/>
    <property type="match status" value="1"/>
</dbReference>
<keyword evidence="1 5" id="KW-0808">Transferase</keyword>
<gene>
    <name evidence="5" type="ORF">CSX01_04710</name>
</gene>
<dbReference type="InterPro" id="IPR016181">
    <property type="entry name" value="Acyl_CoA_acyltransferase"/>
</dbReference>
<dbReference type="Pfam" id="PF13302">
    <property type="entry name" value="Acetyltransf_3"/>
    <property type="match status" value="1"/>
</dbReference>
<keyword evidence="2" id="KW-0012">Acyltransferase</keyword>
<dbReference type="GO" id="GO:0005840">
    <property type="term" value="C:ribosome"/>
    <property type="evidence" value="ECO:0007669"/>
    <property type="project" value="UniProtKB-KW"/>
</dbReference>
<dbReference type="Proteomes" id="UP000225889">
    <property type="component" value="Unassembled WGS sequence"/>
</dbReference>
<name>A0A2G3DX31_9FIRM</name>
<comment type="caution">
    <text evidence="5">The sequence shown here is derived from an EMBL/GenBank/DDBJ whole genome shotgun (WGS) entry which is preliminary data.</text>
</comment>
<evidence type="ECO:0000313" key="6">
    <source>
        <dbReference type="Proteomes" id="UP000225889"/>
    </source>
</evidence>
<dbReference type="Gene3D" id="3.40.630.30">
    <property type="match status" value="1"/>
</dbReference>
<dbReference type="AlphaFoldDB" id="A0A2G3DX31"/>
<organism evidence="5 6">
    <name type="scientific">Pseudobutyrivibrio ruminis</name>
    <dbReference type="NCBI Taxonomy" id="46206"/>
    <lineage>
        <taxon>Bacteria</taxon>
        <taxon>Bacillati</taxon>
        <taxon>Bacillota</taxon>
        <taxon>Clostridia</taxon>
        <taxon>Lachnospirales</taxon>
        <taxon>Lachnospiraceae</taxon>
        <taxon>Pseudobutyrivibrio</taxon>
    </lineage>
</organism>
<comment type="similarity">
    <text evidence="3">Belongs to the acetyltransferase family. RimJ subfamily.</text>
</comment>
<evidence type="ECO:0000259" key="4">
    <source>
        <dbReference type="PROSITE" id="PS51186"/>
    </source>
</evidence>
<evidence type="ECO:0000256" key="3">
    <source>
        <dbReference type="ARBA" id="ARBA00038502"/>
    </source>
</evidence>
<dbReference type="PANTHER" id="PTHR43792">
    <property type="entry name" value="GNAT FAMILY, PUTATIVE (AFU_ORTHOLOGUE AFUA_3G00765)-RELATED-RELATED"/>
    <property type="match status" value="1"/>
</dbReference>
<reference evidence="5 6" key="2">
    <citation type="submission" date="2017-10" db="EMBL/GenBank/DDBJ databases">
        <authorList>
            <person name="Banno H."/>
            <person name="Chua N.-H."/>
        </authorList>
    </citation>
    <scope>NUCLEOTIDE SEQUENCE [LARGE SCALE GENOMIC DNA]</scope>
    <source>
        <strain evidence="5 6">JK626</strain>
    </source>
</reference>
<evidence type="ECO:0000256" key="2">
    <source>
        <dbReference type="ARBA" id="ARBA00023315"/>
    </source>
</evidence>
<keyword evidence="5" id="KW-0689">Ribosomal protein</keyword>
<dbReference type="SUPFAM" id="SSF55729">
    <property type="entry name" value="Acyl-CoA N-acyltransferases (Nat)"/>
    <property type="match status" value="1"/>
</dbReference>
<dbReference type="GO" id="GO:0008999">
    <property type="term" value="F:protein-N-terminal-alanine acetyltransferase activity"/>
    <property type="evidence" value="ECO:0007669"/>
    <property type="project" value="TreeGrafter"/>
</dbReference>
<feature type="domain" description="N-acetyltransferase" evidence="4">
    <location>
        <begin position="24"/>
        <end position="172"/>
    </location>
</feature>
<evidence type="ECO:0000256" key="1">
    <source>
        <dbReference type="ARBA" id="ARBA00022679"/>
    </source>
</evidence>
<dbReference type="PROSITE" id="PS51186">
    <property type="entry name" value="GNAT"/>
    <property type="match status" value="1"/>
</dbReference>
<dbReference type="GO" id="GO:0005737">
    <property type="term" value="C:cytoplasm"/>
    <property type="evidence" value="ECO:0007669"/>
    <property type="project" value="TreeGrafter"/>
</dbReference>
<dbReference type="InterPro" id="IPR051531">
    <property type="entry name" value="N-acetyltransferase"/>
</dbReference>